<dbReference type="RefSeq" id="WP_145063754.1">
    <property type="nucleotide sequence ID" value="NZ_CP036287.1"/>
</dbReference>
<evidence type="ECO:0000256" key="4">
    <source>
        <dbReference type="ARBA" id="ARBA00022691"/>
    </source>
</evidence>
<dbReference type="SUPFAM" id="SSF102114">
    <property type="entry name" value="Radical SAM enzymes"/>
    <property type="match status" value="1"/>
</dbReference>
<keyword evidence="2" id="KW-0489">Methyltransferase</keyword>
<reference evidence="10 11" key="1">
    <citation type="submission" date="2019-02" db="EMBL/GenBank/DDBJ databases">
        <title>Deep-cultivation of Planctomycetes and their phenomic and genomic characterization uncovers novel biology.</title>
        <authorList>
            <person name="Wiegand S."/>
            <person name="Jogler M."/>
            <person name="Boedeker C."/>
            <person name="Pinto D."/>
            <person name="Vollmers J."/>
            <person name="Rivas-Marin E."/>
            <person name="Kohn T."/>
            <person name="Peeters S.H."/>
            <person name="Heuer A."/>
            <person name="Rast P."/>
            <person name="Oberbeckmann S."/>
            <person name="Bunk B."/>
            <person name="Jeske O."/>
            <person name="Meyerdierks A."/>
            <person name="Storesund J.E."/>
            <person name="Kallscheuer N."/>
            <person name="Luecker S."/>
            <person name="Lage O.M."/>
            <person name="Pohl T."/>
            <person name="Merkel B.J."/>
            <person name="Hornburger P."/>
            <person name="Mueller R.-W."/>
            <person name="Bruemmer F."/>
            <person name="Labrenz M."/>
            <person name="Spormann A.M."/>
            <person name="Op den Camp H."/>
            <person name="Overmann J."/>
            <person name="Amann R."/>
            <person name="Jetten M.S.M."/>
            <person name="Mascher T."/>
            <person name="Medema M.H."/>
            <person name="Devos D.P."/>
            <person name="Kaster A.-K."/>
            <person name="Ovreas L."/>
            <person name="Rohde M."/>
            <person name="Galperin M.Y."/>
            <person name="Jogler C."/>
        </authorList>
    </citation>
    <scope>NUCLEOTIDE SEQUENCE [LARGE SCALE GENOMIC DNA]</scope>
    <source>
        <strain evidence="10 11">Pla133</strain>
    </source>
</reference>
<dbReference type="SFLD" id="SFLDG01082">
    <property type="entry name" value="B12-binding_domain_containing"/>
    <property type="match status" value="1"/>
</dbReference>
<dbReference type="InterPro" id="IPR051198">
    <property type="entry name" value="BchE-like"/>
</dbReference>
<keyword evidence="3" id="KW-0808">Transferase</keyword>
<dbReference type="InterPro" id="IPR006638">
    <property type="entry name" value="Elp3/MiaA/NifB-like_rSAM"/>
</dbReference>
<accession>A0A518BH24</accession>
<dbReference type="InterPro" id="IPR034466">
    <property type="entry name" value="Methyltransferase_Class_B"/>
</dbReference>
<dbReference type="SMART" id="SM00729">
    <property type="entry name" value="Elp3"/>
    <property type="match status" value="1"/>
</dbReference>
<feature type="domain" description="B12-binding" evidence="8">
    <location>
        <begin position="17"/>
        <end position="148"/>
    </location>
</feature>
<evidence type="ECO:0000259" key="8">
    <source>
        <dbReference type="PROSITE" id="PS51332"/>
    </source>
</evidence>
<evidence type="ECO:0000256" key="2">
    <source>
        <dbReference type="ARBA" id="ARBA00022603"/>
    </source>
</evidence>
<dbReference type="PANTHER" id="PTHR43409">
    <property type="entry name" value="ANAEROBIC MAGNESIUM-PROTOPORPHYRIN IX MONOMETHYL ESTER CYCLASE-RELATED"/>
    <property type="match status" value="1"/>
</dbReference>
<keyword evidence="4" id="KW-0949">S-adenosyl-L-methionine</keyword>
<evidence type="ECO:0000256" key="7">
    <source>
        <dbReference type="ARBA" id="ARBA00023014"/>
    </source>
</evidence>
<dbReference type="SFLD" id="SFLDG01123">
    <property type="entry name" value="methyltransferase_(Class_B)"/>
    <property type="match status" value="1"/>
</dbReference>
<dbReference type="Pfam" id="PF02310">
    <property type="entry name" value="B12-binding"/>
    <property type="match status" value="1"/>
</dbReference>
<dbReference type="InterPro" id="IPR007197">
    <property type="entry name" value="rSAM"/>
</dbReference>
<dbReference type="KEGG" id="pbap:Pla133_13560"/>
<dbReference type="PROSITE" id="PS51918">
    <property type="entry name" value="RADICAL_SAM"/>
    <property type="match status" value="1"/>
</dbReference>
<sequence>MIRQSSKRIVLFLPHRADPDQGVRVSADLLPLELLQIAAWPASEGYDVQIVDAMIHDDYMERLDELCDGALLFASSCILGFQVTHGARVAQRIRAKYPKLPMIWGGWFPSVAPELYLSSGIADAVGIGQGETLFRDVVLALDAGEPLDAVAGLALWRDGKMVMTDHRPVVGFEEFAPVPWHLLDYEAYVDRQNNPGLAKVRHKLPDPFDMPRGTPYRGFSHFSSFGCPEPCTFCCSPIVTGRRWKAIPGRQLAEEILELQDRFGFNVMRFQDANFGVAEKRSNEWCETLLEAGRPFWWNATYEIETIARYKEPSVDLLKESRCHLVVLGAEAGSAEGQERIKKKIDLENNLEFALGRIYDRRIQTGTTWIIGYPGESREEMMATIRRAALMKEKFPGSASDVFPFRAIPGSEEYNKAVAMGYKPPTTLEEWGSCLEYKYAVDDVGLPYDVIETWKRYGSTSSFYDGLVSEGSNVVRKAMKHISGWRLRTGNYQFPIEQKLFDVYVKLSRQTQADQIELDHTSGVTPSAPTS</sequence>
<keyword evidence="11" id="KW-1185">Reference proteome</keyword>
<gene>
    <name evidence="10" type="ORF">Pla133_13560</name>
</gene>
<evidence type="ECO:0000313" key="10">
    <source>
        <dbReference type="EMBL" id="QDU66289.1"/>
    </source>
</evidence>
<proteinExistence type="predicted"/>
<evidence type="ECO:0000256" key="1">
    <source>
        <dbReference type="ARBA" id="ARBA00001966"/>
    </source>
</evidence>
<dbReference type="PROSITE" id="PS51332">
    <property type="entry name" value="B12_BINDING"/>
    <property type="match status" value="1"/>
</dbReference>
<dbReference type="SFLD" id="SFLDS00029">
    <property type="entry name" value="Radical_SAM"/>
    <property type="match status" value="1"/>
</dbReference>
<comment type="cofactor">
    <cofactor evidence="1">
        <name>[4Fe-4S] cluster</name>
        <dbReference type="ChEBI" id="CHEBI:49883"/>
    </cofactor>
</comment>
<keyword evidence="6" id="KW-0408">Iron</keyword>
<dbReference type="Proteomes" id="UP000316921">
    <property type="component" value="Chromosome"/>
</dbReference>
<dbReference type="InterPro" id="IPR023404">
    <property type="entry name" value="rSAM_horseshoe"/>
</dbReference>
<evidence type="ECO:0000256" key="6">
    <source>
        <dbReference type="ARBA" id="ARBA00023004"/>
    </source>
</evidence>
<dbReference type="GO" id="GO:0051539">
    <property type="term" value="F:4 iron, 4 sulfur cluster binding"/>
    <property type="evidence" value="ECO:0007669"/>
    <property type="project" value="UniProtKB-KW"/>
</dbReference>
<evidence type="ECO:0000259" key="9">
    <source>
        <dbReference type="PROSITE" id="PS51918"/>
    </source>
</evidence>
<evidence type="ECO:0000313" key="11">
    <source>
        <dbReference type="Proteomes" id="UP000316921"/>
    </source>
</evidence>
<evidence type="ECO:0000256" key="3">
    <source>
        <dbReference type="ARBA" id="ARBA00022679"/>
    </source>
</evidence>
<dbReference type="GO" id="GO:0031419">
    <property type="term" value="F:cobalamin binding"/>
    <property type="evidence" value="ECO:0007669"/>
    <property type="project" value="InterPro"/>
</dbReference>
<evidence type="ECO:0000256" key="5">
    <source>
        <dbReference type="ARBA" id="ARBA00022723"/>
    </source>
</evidence>
<dbReference type="Gene3D" id="3.40.50.280">
    <property type="entry name" value="Cobalamin-binding domain"/>
    <property type="match status" value="1"/>
</dbReference>
<dbReference type="InterPro" id="IPR006158">
    <property type="entry name" value="Cobalamin-bd"/>
</dbReference>
<keyword evidence="7" id="KW-0411">Iron-sulfur</keyword>
<dbReference type="Pfam" id="PF04055">
    <property type="entry name" value="Radical_SAM"/>
    <property type="match status" value="1"/>
</dbReference>
<feature type="domain" description="Radical SAM core" evidence="9">
    <location>
        <begin position="212"/>
        <end position="442"/>
    </location>
</feature>
<dbReference type="GO" id="GO:0003824">
    <property type="term" value="F:catalytic activity"/>
    <property type="evidence" value="ECO:0007669"/>
    <property type="project" value="InterPro"/>
</dbReference>
<dbReference type="InterPro" id="IPR058240">
    <property type="entry name" value="rSAM_sf"/>
</dbReference>
<keyword evidence="5" id="KW-0479">Metal-binding</keyword>
<dbReference type="GO" id="GO:0005829">
    <property type="term" value="C:cytosol"/>
    <property type="evidence" value="ECO:0007669"/>
    <property type="project" value="TreeGrafter"/>
</dbReference>
<dbReference type="GO" id="GO:0046872">
    <property type="term" value="F:metal ion binding"/>
    <property type="evidence" value="ECO:0007669"/>
    <property type="project" value="UniProtKB-KW"/>
</dbReference>
<protein>
    <submittedName>
        <fullName evidence="10">B12 binding domain protein</fullName>
    </submittedName>
</protein>
<dbReference type="PANTHER" id="PTHR43409:SF7">
    <property type="entry name" value="BLL1977 PROTEIN"/>
    <property type="match status" value="1"/>
</dbReference>
<dbReference type="EMBL" id="CP036287">
    <property type="protein sequence ID" value="QDU66289.1"/>
    <property type="molecule type" value="Genomic_DNA"/>
</dbReference>
<organism evidence="10 11">
    <name type="scientific">Engelhardtia mirabilis</name>
    <dbReference type="NCBI Taxonomy" id="2528011"/>
    <lineage>
        <taxon>Bacteria</taxon>
        <taxon>Pseudomonadati</taxon>
        <taxon>Planctomycetota</taxon>
        <taxon>Planctomycetia</taxon>
        <taxon>Planctomycetia incertae sedis</taxon>
        <taxon>Engelhardtia</taxon>
    </lineage>
</organism>
<dbReference type="Gene3D" id="3.80.30.20">
    <property type="entry name" value="tm_1862 like domain"/>
    <property type="match status" value="1"/>
</dbReference>
<dbReference type="AlphaFoldDB" id="A0A518BH24"/>
<name>A0A518BH24_9BACT</name>